<accession>A0A0F9R574</accession>
<evidence type="ECO:0008006" key="2">
    <source>
        <dbReference type="Google" id="ProtNLM"/>
    </source>
</evidence>
<name>A0A0F9R574_9ZZZZ</name>
<proteinExistence type="predicted"/>
<dbReference type="EMBL" id="LAZR01004015">
    <property type="protein sequence ID" value="KKN12593.1"/>
    <property type="molecule type" value="Genomic_DNA"/>
</dbReference>
<dbReference type="InterPro" id="IPR045565">
    <property type="entry name" value="Phage_capsid_2"/>
</dbReference>
<reference evidence="1" key="1">
    <citation type="journal article" date="2015" name="Nature">
        <title>Complex archaea that bridge the gap between prokaryotes and eukaryotes.</title>
        <authorList>
            <person name="Spang A."/>
            <person name="Saw J.H."/>
            <person name="Jorgensen S.L."/>
            <person name="Zaremba-Niedzwiedzka K."/>
            <person name="Martijn J."/>
            <person name="Lind A.E."/>
            <person name="van Eijk R."/>
            <person name="Schleper C."/>
            <person name="Guy L."/>
            <person name="Ettema T.J."/>
        </authorList>
    </citation>
    <scope>NUCLEOTIDE SEQUENCE</scope>
</reference>
<dbReference type="AlphaFoldDB" id="A0A0F9R574"/>
<dbReference type="Pfam" id="PF19821">
    <property type="entry name" value="Phage_capsid_2"/>
    <property type="match status" value="1"/>
</dbReference>
<gene>
    <name evidence="1" type="ORF">LCGC14_1014840</name>
</gene>
<evidence type="ECO:0000313" key="1">
    <source>
        <dbReference type="EMBL" id="KKN12593.1"/>
    </source>
</evidence>
<protein>
    <recommendedName>
        <fullName evidence="2">Bacteriophage Mu GpT domain-containing protein</fullName>
    </recommendedName>
</protein>
<organism evidence="1">
    <name type="scientific">marine sediment metagenome</name>
    <dbReference type="NCBI Taxonomy" id="412755"/>
    <lineage>
        <taxon>unclassified sequences</taxon>
        <taxon>metagenomes</taxon>
        <taxon>ecological metagenomes</taxon>
    </lineage>
</organism>
<comment type="caution">
    <text evidence="1">The sequence shown here is derived from an EMBL/GenBank/DDBJ whole genome shotgun (WGS) entry which is preliminary data.</text>
</comment>
<sequence>MATLNTNTNSTTGYKEAFFNSYTTGYEHVLQERKPQYQGLVREERIEGENESYDFLGTIELDEKSTRFEDIPIEDMTHNRRWITPKWFRKGIFVDKEDDIALHTDPTGDYIQALAKGVIRRENITITDSFFSDVTGGKTPGVDTFVFSETVYTTSTSAAGRVLVHDVQSDFTAGGVSTGLSIEKLILARQALIELYNDPDDLFYIAVNPKQMSDLLREAETQSIDTNVIRSLVAGVVNEYMGFRFVVTNRILIGSTNDVDSDTNVYKVPVWTKEGMLFARHQSPIFNVDWLPRKQIWQISARTGMNAIRMDEDKVLQIECI</sequence>